<dbReference type="InterPro" id="IPR032508">
    <property type="entry name" value="FecR_C"/>
</dbReference>
<gene>
    <name evidence="4" type="ORF">CLV59_104442</name>
</gene>
<dbReference type="Pfam" id="PF04773">
    <property type="entry name" value="FecR"/>
    <property type="match status" value="1"/>
</dbReference>
<dbReference type="Proteomes" id="UP000249819">
    <property type="component" value="Unassembled WGS sequence"/>
</dbReference>
<reference evidence="4 5" key="1">
    <citation type="submission" date="2018-06" db="EMBL/GenBank/DDBJ databases">
        <title>Genomic Encyclopedia of Archaeal and Bacterial Type Strains, Phase II (KMG-II): from individual species to whole genera.</title>
        <authorList>
            <person name="Goeker M."/>
        </authorList>
    </citation>
    <scope>NUCLEOTIDE SEQUENCE [LARGE SCALE GENOMIC DNA]</scope>
    <source>
        <strain evidence="4 5">DSM 29821</strain>
    </source>
</reference>
<keyword evidence="5" id="KW-1185">Reference proteome</keyword>
<name>A0A327VYV9_9BACT</name>
<dbReference type="AlphaFoldDB" id="A0A327VYV9"/>
<feature type="transmembrane region" description="Helical" evidence="1">
    <location>
        <begin position="83"/>
        <end position="104"/>
    </location>
</feature>
<dbReference type="PANTHER" id="PTHR30273">
    <property type="entry name" value="PERIPLASMIC SIGNAL SENSOR AND SIGMA FACTOR ACTIVATOR FECR-RELATED"/>
    <property type="match status" value="1"/>
</dbReference>
<dbReference type="RefSeq" id="WP_170137759.1">
    <property type="nucleotide sequence ID" value="NZ_QLMA01000004.1"/>
</dbReference>
<dbReference type="PIRSF" id="PIRSF018266">
    <property type="entry name" value="FecR"/>
    <property type="match status" value="1"/>
</dbReference>
<protein>
    <submittedName>
        <fullName evidence="4">Uncharacterized protein DUF4974</fullName>
    </submittedName>
</protein>
<evidence type="ECO:0000313" key="4">
    <source>
        <dbReference type="EMBL" id="RAJ82217.1"/>
    </source>
</evidence>
<feature type="domain" description="FecR protein" evidence="2">
    <location>
        <begin position="175"/>
        <end position="268"/>
    </location>
</feature>
<evidence type="ECO:0000259" key="2">
    <source>
        <dbReference type="Pfam" id="PF04773"/>
    </source>
</evidence>
<evidence type="ECO:0000313" key="5">
    <source>
        <dbReference type="Proteomes" id="UP000249819"/>
    </source>
</evidence>
<organism evidence="4 5">
    <name type="scientific">Chitinophaga dinghuensis</name>
    <dbReference type="NCBI Taxonomy" id="1539050"/>
    <lineage>
        <taxon>Bacteria</taxon>
        <taxon>Pseudomonadati</taxon>
        <taxon>Bacteroidota</taxon>
        <taxon>Chitinophagia</taxon>
        <taxon>Chitinophagales</taxon>
        <taxon>Chitinophagaceae</taxon>
        <taxon>Chitinophaga</taxon>
    </lineage>
</organism>
<dbReference type="Pfam" id="PF16344">
    <property type="entry name" value="FecR_C"/>
    <property type="match status" value="1"/>
</dbReference>
<dbReference type="Gene3D" id="3.55.50.30">
    <property type="match status" value="1"/>
</dbReference>
<dbReference type="InterPro" id="IPR006860">
    <property type="entry name" value="FecR"/>
</dbReference>
<dbReference type="EMBL" id="QLMA01000004">
    <property type="protein sequence ID" value="RAJ82217.1"/>
    <property type="molecule type" value="Genomic_DNA"/>
</dbReference>
<dbReference type="PANTHER" id="PTHR30273:SF2">
    <property type="entry name" value="PROTEIN FECR"/>
    <property type="match status" value="1"/>
</dbReference>
<feature type="domain" description="Protein FecR C-terminal" evidence="3">
    <location>
        <begin position="309"/>
        <end position="375"/>
    </location>
</feature>
<sequence>MNRKKELLEGLVNNTLTTSELHELLAFIRQGDTGMQELIHEWMDNPAHTGLLTPEREQHLFERVMEQARNAEKPVGKIRKMRIWRTAAAAAILAVVVGGTYVYLQQKQPTHQLAEMANRKPAANKAILTLANGQQVELDSAGNQILKQGNATIQQRNGELEYANSTASGEVTYNELTTPRGGQFVLVLPDGSRVWLNAASSVCFPTSFVKERTVSVTGEAYFEIKQDASRPFIVHTTRSDVQVLGTAFNIMDYAEEQQQTTLVNGAVKVLAGGNAVLLQPGTMARLQSGKLTVTNADVNMNTAWKNGQLYFTGQDAYAVLRQISRWYDVDIQLKGRLPDTRLGGLMDKNVPLSAILEFLNENGITAKLDGSTIIVTGD</sequence>
<keyword evidence="1" id="KW-1133">Transmembrane helix</keyword>
<proteinExistence type="predicted"/>
<keyword evidence="1" id="KW-0812">Transmembrane</keyword>
<keyword evidence="1" id="KW-0472">Membrane</keyword>
<evidence type="ECO:0000256" key="1">
    <source>
        <dbReference type="SAM" id="Phobius"/>
    </source>
</evidence>
<evidence type="ECO:0000259" key="3">
    <source>
        <dbReference type="Pfam" id="PF16344"/>
    </source>
</evidence>
<dbReference type="GO" id="GO:0016989">
    <property type="term" value="F:sigma factor antagonist activity"/>
    <property type="evidence" value="ECO:0007669"/>
    <property type="project" value="TreeGrafter"/>
</dbReference>
<accession>A0A327VYV9</accession>
<comment type="caution">
    <text evidence="4">The sequence shown here is derived from an EMBL/GenBank/DDBJ whole genome shotgun (WGS) entry which is preliminary data.</text>
</comment>
<dbReference type="InterPro" id="IPR012373">
    <property type="entry name" value="Ferrdict_sens_TM"/>
</dbReference>
<dbReference type="Gene3D" id="2.60.120.1440">
    <property type="match status" value="1"/>
</dbReference>